<reference evidence="9" key="1">
    <citation type="submission" date="2021-02" db="EMBL/GenBank/DDBJ databases">
        <authorList>
            <person name="Dougan E. K."/>
            <person name="Rhodes N."/>
            <person name="Thang M."/>
            <person name="Chan C."/>
        </authorList>
    </citation>
    <scope>NUCLEOTIDE SEQUENCE</scope>
</reference>
<dbReference type="SUPFAM" id="SSF54211">
    <property type="entry name" value="Ribosomal protein S5 domain 2-like"/>
    <property type="match status" value="1"/>
</dbReference>
<dbReference type="OrthoDB" id="28737at2759"/>
<dbReference type="GO" id="GO:0051082">
    <property type="term" value="F:unfolded protein binding"/>
    <property type="evidence" value="ECO:0007669"/>
    <property type="project" value="InterPro"/>
</dbReference>
<name>A0A813HRM9_POLGL</name>
<dbReference type="PRINTS" id="PR00775">
    <property type="entry name" value="HEATSHOCK90"/>
</dbReference>
<feature type="chain" id="PRO_5032619970" description="Histidine kinase/HSP90-like ATPase domain-containing protein" evidence="7">
    <location>
        <begin position="24"/>
        <end position="794"/>
    </location>
</feature>
<dbReference type="AlphaFoldDB" id="A0A813HRM9"/>
<dbReference type="NCBIfam" id="NF003555">
    <property type="entry name" value="PRK05218.1"/>
    <property type="match status" value="1"/>
</dbReference>
<feature type="region of interest" description="Disordered" evidence="6">
    <location>
        <begin position="757"/>
        <end position="794"/>
    </location>
</feature>
<dbReference type="PANTHER" id="PTHR11528">
    <property type="entry name" value="HEAT SHOCK PROTEIN 90 FAMILY MEMBER"/>
    <property type="match status" value="1"/>
</dbReference>
<accession>A0A813HRM9</accession>
<evidence type="ECO:0000256" key="5">
    <source>
        <dbReference type="PIRSR" id="PIRSR002583-1"/>
    </source>
</evidence>
<dbReference type="InterPro" id="IPR001404">
    <property type="entry name" value="Hsp90_fam"/>
</dbReference>
<feature type="region of interest" description="Disordered" evidence="6">
    <location>
        <begin position="453"/>
        <end position="476"/>
    </location>
</feature>
<dbReference type="InterPro" id="IPR020568">
    <property type="entry name" value="Ribosomal_Su5_D2-typ_SF"/>
</dbReference>
<keyword evidence="4" id="KW-0143">Chaperone</keyword>
<feature type="binding site" evidence="5">
    <location>
        <position position="80"/>
    </location>
    <ligand>
        <name>ATP</name>
        <dbReference type="ChEBI" id="CHEBI:30616"/>
    </ligand>
</feature>
<keyword evidence="10" id="KW-1185">Reference proteome</keyword>
<dbReference type="Gene3D" id="3.30.565.10">
    <property type="entry name" value="Histidine kinase-like ATPase, C-terminal domain"/>
    <property type="match status" value="1"/>
</dbReference>
<dbReference type="FunFam" id="3.30.565.10:FF:000005">
    <property type="entry name" value="Heat shock protein 90"/>
    <property type="match status" value="1"/>
</dbReference>
<evidence type="ECO:0000256" key="7">
    <source>
        <dbReference type="SAM" id="SignalP"/>
    </source>
</evidence>
<dbReference type="Gene3D" id="3.30.230.80">
    <property type="match status" value="1"/>
</dbReference>
<feature type="domain" description="Histidine kinase/HSP90-like ATPase" evidence="8">
    <location>
        <begin position="73"/>
        <end position="229"/>
    </location>
</feature>
<keyword evidence="2 5" id="KW-0547">Nucleotide-binding</keyword>
<evidence type="ECO:0000259" key="8">
    <source>
        <dbReference type="SMART" id="SM00387"/>
    </source>
</evidence>
<feature type="compositionally biased region" description="Acidic residues" evidence="6">
    <location>
        <begin position="455"/>
        <end position="468"/>
    </location>
</feature>
<dbReference type="GO" id="GO:0016887">
    <property type="term" value="F:ATP hydrolysis activity"/>
    <property type="evidence" value="ECO:0007669"/>
    <property type="project" value="InterPro"/>
</dbReference>
<comment type="similarity">
    <text evidence="1">Belongs to the heat shock protein 90 family.</text>
</comment>
<dbReference type="EMBL" id="CAJNNV010032894">
    <property type="protein sequence ID" value="CAE8641442.1"/>
    <property type="molecule type" value="Genomic_DNA"/>
</dbReference>
<dbReference type="Gene3D" id="1.20.120.790">
    <property type="entry name" value="Heat shock protein 90, C-terminal domain"/>
    <property type="match status" value="1"/>
</dbReference>
<dbReference type="CDD" id="cd16927">
    <property type="entry name" value="HATPase_Hsp90-like"/>
    <property type="match status" value="1"/>
</dbReference>
<feature type="binding site" evidence="5">
    <location>
        <position position="422"/>
    </location>
    <ligand>
        <name>ATP</name>
        <dbReference type="ChEBI" id="CHEBI:30616"/>
    </ligand>
</feature>
<organism evidence="9 10">
    <name type="scientific">Polarella glacialis</name>
    <name type="common">Dinoflagellate</name>
    <dbReference type="NCBI Taxonomy" id="89957"/>
    <lineage>
        <taxon>Eukaryota</taxon>
        <taxon>Sar</taxon>
        <taxon>Alveolata</taxon>
        <taxon>Dinophyceae</taxon>
        <taxon>Suessiales</taxon>
        <taxon>Suessiaceae</taxon>
        <taxon>Polarella</taxon>
    </lineage>
</organism>
<dbReference type="PIRSF" id="PIRSF002583">
    <property type="entry name" value="Hsp90"/>
    <property type="match status" value="1"/>
</dbReference>
<dbReference type="Gene3D" id="3.40.50.11260">
    <property type="match status" value="1"/>
</dbReference>
<dbReference type="InterPro" id="IPR020575">
    <property type="entry name" value="Hsp90_N"/>
</dbReference>
<protein>
    <recommendedName>
        <fullName evidence="8">Histidine kinase/HSP90-like ATPase domain-containing protein</fullName>
    </recommendedName>
</protein>
<feature type="binding site" evidence="5">
    <location>
        <position position="145"/>
    </location>
    <ligand>
        <name>ATP</name>
        <dbReference type="ChEBI" id="CHEBI:30616"/>
    </ligand>
</feature>
<feature type="signal peptide" evidence="7">
    <location>
        <begin position="1"/>
        <end position="23"/>
    </location>
</feature>
<evidence type="ECO:0000313" key="10">
    <source>
        <dbReference type="Proteomes" id="UP000654075"/>
    </source>
</evidence>
<feature type="compositionally biased region" description="Acidic residues" evidence="6">
    <location>
        <begin position="769"/>
        <end position="786"/>
    </location>
</feature>
<feature type="binding site" evidence="5">
    <location>
        <begin position="146"/>
        <end position="147"/>
    </location>
    <ligand>
        <name>ATP</name>
        <dbReference type="ChEBI" id="CHEBI:30616"/>
    </ligand>
</feature>
<evidence type="ECO:0000256" key="1">
    <source>
        <dbReference type="ARBA" id="ARBA00008239"/>
    </source>
</evidence>
<dbReference type="SUPFAM" id="SSF110942">
    <property type="entry name" value="HSP90 C-terminal domain"/>
    <property type="match status" value="1"/>
</dbReference>
<sequence>MACLHRALLLAIAALCLGSVVRAEDAVEASSEKVVDGFTETERSKMTDGSEKHEFQAEVSRLMDIIINSLYTDKNVFLRELISNAADALEKARFHSVQDETFLGDFKDLEIKIEHDADAKTISIVDTGVGMSKADLINNLGTVAKSGTTNFLEAMAEGGDANLIGQFGVGFYSAFLVADKVSVTSKCNDDPVQHVWESSADASFTVVDDPRGNTLGRGSRVTLHLKEDAHDYLSEDKLKEGCKKYSQFIQFPIYVKVKKEVDVDAEEDDDDDDKEDDEEKKDDVETKDEEEKEEKVDKKPTKKTVHEWEQVNTQKAVWLRAKEDITEEEYNEFYKSISKDYLDPLAYTHFNAEGEIEFKSILYLPKKAPFDMMDNYWQKRSEVKLFVRRVLVAEKFDELLPRYLNFVRGVVDSDDLPLNVSREQLQQNKIMKVISKKLVRKVLELMKKLAKDEESGGDDDEEKEEGDETEVKKESKDEEGTWTKFWKEFNKNLKMGCYEDDSNRSKLSKLLRYYTTKSDGKEISLDKYLDRMQESQESIYYMSGDSLDVMKKAPALQIFMKKDIEVLMLSDHLDEPCLQKLADYEGKKFVSIQKADVKLDESEEEKKRFAKVKDMYKPLTDWWKKKLTDLTEGGAMKDAGVKIEKVEISKRLTSSPVVVVTSQFGYSAQQEKVMKSQAFQNKDQLSMLAGRKTLEINPNHAVIQDLLAKVKASESDESAGNSAEMLFQTALIESGYEIADTSALVTRIYRLMSKDLGVDPDAPLKEVEVPEEEEEAEEDDKDEKEDADEKKEEL</sequence>
<keyword evidence="7" id="KW-0732">Signal</keyword>
<feature type="region of interest" description="Disordered" evidence="6">
    <location>
        <begin position="262"/>
        <end position="305"/>
    </location>
</feature>
<gene>
    <name evidence="9" type="ORF">PGLA1383_LOCUS56064</name>
</gene>
<dbReference type="Pfam" id="PF00183">
    <property type="entry name" value="HSP90"/>
    <property type="match status" value="1"/>
</dbReference>
<evidence type="ECO:0000256" key="4">
    <source>
        <dbReference type="ARBA" id="ARBA00023186"/>
    </source>
</evidence>
<dbReference type="Proteomes" id="UP000654075">
    <property type="component" value="Unassembled WGS sequence"/>
</dbReference>
<dbReference type="SMART" id="SM00387">
    <property type="entry name" value="HATPase_c"/>
    <property type="match status" value="1"/>
</dbReference>
<dbReference type="SUPFAM" id="SSF55874">
    <property type="entry name" value="ATPase domain of HSP90 chaperone/DNA topoisomerase II/histidine kinase"/>
    <property type="match status" value="1"/>
</dbReference>
<dbReference type="InterPro" id="IPR003594">
    <property type="entry name" value="HATPase_dom"/>
</dbReference>
<feature type="binding site" evidence="5">
    <location>
        <position position="84"/>
    </location>
    <ligand>
        <name>ATP</name>
        <dbReference type="ChEBI" id="CHEBI:30616"/>
    </ligand>
</feature>
<feature type="compositionally biased region" description="Acidic residues" evidence="6">
    <location>
        <begin position="263"/>
        <end position="292"/>
    </location>
</feature>
<dbReference type="HAMAP" id="MF_00505">
    <property type="entry name" value="HSP90"/>
    <property type="match status" value="1"/>
</dbReference>
<keyword evidence="3 5" id="KW-0067">ATP-binding</keyword>
<proteinExistence type="inferred from homology"/>
<evidence type="ECO:0000256" key="6">
    <source>
        <dbReference type="SAM" id="MobiDB-lite"/>
    </source>
</evidence>
<evidence type="ECO:0000256" key="3">
    <source>
        <dbReference type="ARBA" id="ARBA00022840"/>
    </source>
</evidence>
<dbReference type="OMA" id="EDEIRWW"/>
<evidence type="ECO:0000313" key="9">
    <source>
        <dbReference type="EMBL" id="CAE8641442.1"/>
    </source>
</evidence>
<feature type="binding site" evidence="5">
    <location>
        <begin position="166"/>
        <end position="171"/>
    </location>
    <ligand>
        <name>ATP</name>
        <dbReference type="ChEBI" id="CHEBI:30616"/>
    </ligand>
</feature>
<feature type="binding site" evidence="5">
    <location>
        <position position="131"/>
    </location>
    <ligand>
        <name>ATP</name>
        <dbReference type="ChEBI" id="CHEBI:30616"/>
    </ligand>
</feature>
<dbReference type="Pfam" id="PF13589">
    <property type="entry name" value="HATPase_c_3"/>
    <property type="match status" value="1"/>
</dbReference>
<feature type="compositionally biased region" description="Basic and acidic residues" evidence="6">
    <location>
        <begin position="757"/>
        <end position="768"/>
    </location>
</feature>
<dbReference type="GO" id="GO:0140662">
    <property type="term" value="F:ATP-dependent protein folding chaperone"/>
    <property type="evidence" value="ECO:0007669"/>
    <property type="project" value="InterPro"/>
</dbReference>
<feature type="compositionally biased region" description="Basic and acidic residues" evidence="6">
    <location>
        <begin position="293"/>
        <end position="305"/>
    </location>
</feature>
<dbReference type="GO" id="GO:0005524">
    <property type="term" value="F:ATP binding"/>
    <property type="evidence" value="ECO:0007669"/>
    <property type="project" value="UniProtKB-KW"/>
</dbReference>
<comment type="caution">
    <text evidence="9">The sequence shown here is derived from an EMBL/GenBank/DDBJ whole genome shotgun (WGS) entry which is preliminary data.</text>
</comment>
<evidence type="ECO:0000256" key="2">
    <source>
        <dbReference type="ARBA" id="ARBA00022741"/>
    </source>
</evidence>
<dbReference type="InterPro" id="IPR037196">
    <property type="entry name" value="HSP90_C"/>
</dbReference>
<feature type="binding site" evidence="5">
    <location>
        <position position="126"/>
    </location>
    <ligand>
        <name>ATP</name>
        <dbReference type="ChEBI" id="CHEBI:30616"/>
    </ligand>
</feature>
<feature type="binding site" evidence="5">
    <location>
        <position position="139"/>
    </location>
    <ligand>
        <name>ATP</name>
        <dbReference type="ChEBI" id="CHEBI:30616"/>
    </ligand>
</feature>
<dbReference type="InterPro" id="IPR036890">
    <property type="entry name" value="HATPase_C_sf"/>
</dbReference>